<sequence>MRYNSIKKGIFVSRPNRFIAYVEIDGETVKCHVKNTGRCKELLIPGVTVYLEEALNPKRSTRYSLIAVQKGIHLINMDSQAPNKVVYEWLKEGNLLKDTLKIKPEQVYKNSRFDFYLETSGKKIFMEVKGVTLEEEGTVLFPDAPTERGVKHIRELCECLQEGYDAYILFVVQMEAAKYFKPNDRTHKEFGEALRRANSQGVKIIAMNCIVTPDSLKLKEEIPVILD</sequence>
<protein>
    <recommendedName>
        <fullName evidence="1">Sugar fermentation stimulation protein homolog</fullName>
    </recommendedName>
</protein>
<dbReference type="STRING" id="1121345.SAMN02745217_02065"/>
<dbReference type="InterPro" id="IPR005224">
    <property type="entry name" value="SfsA"/>
</dbReference>
<evidence type="ECO:0000313" key="5">
    <source>
        <dbReference type="Proteomes" id="UP000184612"/>
    </source>
</evidence>
<evidence type="ECO:0000313" key="4">
    <source>
        <dbReference type="EMBL" id="SHO48856.1"/>
    </source>
</evidence>
<dbReference type="InterPro" id="IPR040452">
    <property type="entry name" value="SfsA_C"/>
</dbReference>
<evidence type="ECO:0000259" key="2">
    <source>
        <dbReference type="Pfam" id="PF03749"/>
    </source>
</evidence>
<dbReference type="Gene3D" id="2.40.50.580">
    <property type="match status" value="1"/>
</dbReference>
<feature type="domain" description="Sugar fermentation stimulation protein C-terminal" evidence="2">
    <location>
        <begin position="80"/>
        <end position="214"/>
    </location>
</feature>
<dbReference type="Pfam" id="PF17746">
    <property type="entry name" value="SfsA_N"/>
    <property type="match status" value="1"/>
</dbReference>
<gene>
    <name evidence="1" type="primary">sfsA</name>
    <name evidence="4" type="ORF">SAMN02745217_02065</name>
</gene>
<proteinExistence type="inferred from homology"/>
<dbReference type="Gene3D" id="3.40.1350.60">
    <property type="match status" value="1"/>
</dbReference>
<dbReference type="NCBIfam" id="TIGR00230">
    <property type="entry name" value="sfsA"/>
    <property type="match status" value="1"/>
</dbReference>
<evidence type="ECO:0000256" key="1">
    <source>
        <dbReference type="HAMAP-Rule" id="MF_00095"/>
    </source>
</evidence>
<dbReference type="InterPro" id="IPR041465">
    <property type="entry name" value="SfsA_N"/>
</dbReference>
<dbReference type="Pfam" id="PF03749">
    <property type="entry name" value="SfsA"/>
    <property type="match status" value="1"/>
</dbReference>
<comment type="similarity">
    <text evidence="1">Belongs to the SfsA family.</text>
</comment>
<dbReference type="EMBL" id="FRFD01000005">
    <property type="protein sequence ID" value="SHO48856.1"/>
    <property type="molecule type" value="Genomic_DNA"/>
</dbReference>
<dbReference type="PANTHER" id="PTHR30545">
    <property type="entry name" value="SUGAR FERMENTATION STIMULATION PROTEIN A"/>
    <property type="match status" value="1"/>
</dbReference>
<dbReference type="PANTHER" id="PTHR30545:SF2">
    <property type="entry name" value="SUGAR FERMENTATION STIMULATION PROTEIN A"/>
    <property type="match status" value="1"/>
</dbReference>
<dbReference type="AlphaFoldDB" id="A0A1M7Y8H7"/>
<dbReference type="RefSeq" id="WP_073588749.1">
    <property type="nucleotide sequence ID" value="NZ_FRFD01000005.1"/>
</dbReference>
<dbReference type="OrthoDB" id="9802365at2"/>
<dbReference type="HAMAP" id="MF_00095">
    <property type="entry name" value="SfsA"/>
    <property type="match status" value="1"/>
</dbReference>
<name>A0A1M7Y8H7_9FIRM</name>
<organism evidence="4 5">
    <name type="scientific">Anaerocolumna xylanovorans DSM 12503</name>
    <dbReference type="NCBI Taxonomy" id="1121345"/>
    <lineage>
        <taxon>Bacteria</taxon>
        <taxon>Bacillati</taxon>
        <taxon>Bacillota</taxon>
        <taxon>Clostridia</taxon>
        <taxon>Lachnospirales</taxon>
        <taxon>Lachnospiraceae</taxon>
        <taxon>Anaerocolumna</taxon>
    </lineage>
</organism>
<keyword evidence="5" id="KW-1185">Reference proteome</keyword>
<dbReference type="Proteomes" id="UP000184612">
    <property type="component" value="Unassembled WGS sequence"/>
</dbReference>
<dbReference type="CDD" id="cd22359">
    <property type="entry name" value="SfsA-like_bacterial"/>
    <property type="match status" value="1"/>
</dbReference>
<feature type="domain" description="SfsA N-terminal OB" evidence="3">
    <location>
        <begin position="12"/>
        <end position="76"/>
    </location>
</feature>
<accession>A0A1M7Y8H7</accession>
<dbReference type="GO" id="GO:0003677">
    <property type="term" value="F:DNA binding"/>
    <property type="evidence" value="ECO:0007669"/>
    <property type="project" value="InterPro"/>
</dbReference>
<reference evidence="4 5" key="1">
    <citation type="submission" date="2016-12" db="EMBL/GenBank/DDBJ databases">
        <authorList>
            <person name="Song W.-J."/>
            <person name="Kurnit D.M."/>
        </authorList>
    </citation>
    <scope>NUCLEOTIDE SEQUENCE [LARGE SCALE GENOMIC DNA]</scope>
    <source>
        <strain evidence="4 5">DSM 12503</strain>
    </source>
</reference>
<evidence type="ECO:0000259" key="3">
    <source>
        <dbReference type="Pfam" id="PF17746"/>
    </source>
</evidence>